<dbReference type="OrthoDB" id="5419113at2"/>
<dbReference type="Gene3D" id="3.40.50.620">
    <property type="entry name" value="HUPs"/>
    <property type="match status" value="1"/>
</dbReference>
<evidence type="ECO:0000259" key="1">
    <source>
        <dbReference type="Pfam" id="PF00582"/>
    </source>
</evidence>
<protein>
    <submittedName>
        <fullName evidence="2">Universal stress protein</fullName>
    </submittedName>
</protein>
<sequence length="135" mass="13898">MSVVVGYSPSAQGDAALAAAAREALRGGDGLVVASHAYHDPETGRAVATADVVREALAATGLEQLPELRVVTGEELEVGEFLLQVVTDAAARMLVIGLRRKSRIGKLNLGASARRVVLESPCPVLAVKQADATAA</sequence>
<keyword evidence="3" id="KW-1185">Reference proteome</keyword>
<feature type="domain" description="UspA" evidence="1">
    <location>
        <begin position="2"/>
        <end position="128"/>
    </location>
</feature>
<name>A0A2U2RIZ7_9MICO</name>
<reference evidence="2 3" key="1">
    <citation type="submission" date="2018-05" db="EMBL/GenBank/DDBJ databases">
        <title>Brachybacterium sp. M1HQ-2T, whole genome shotgun sequence.</title>
        <authorList>
            <person name="Tuo L."/>
        </authorList>
    </citation>
    <scope>NUCLEOTIDE SEQUENCE [LARGE SCALE GENOMIC DNA]</scope>
    <source>
        <strain evidence="2 3">M1HQ-2</strain>
    </source>
</reference>
<evidence type="ECO:0000313" key="3">
    <source>
        <dbReference type="Proteomes" id="UP000245590"/>
    </source>
</evidence>
<dbReference type="RefSeq" id="WP_109276208.1">
    <property type="nucleotide sequence ID" value="NZ_QFKX01000004.1"/>
</dbReference>
<gene>
    <name evidence="2" type="ORF">DEO23_11700</name>
</gene>
<dbReference type="CDD" id="cd00293">
    <property type="entry name" value="USP-like"/>
    <property type="match status" value="1"/>
</dbReference>
<evidence type="ECO:0000313" key="2">
    <source>
        <dbReference type="EMBL" id="PWH05852.1"/>
    </source>
</evidence>
<dbReference type="Proteomes" id="UP000245590">
    <property type="component" value="Unassembled WGS sequence"/>
</dbReference>
<dbReference type="Pfam" id="PF00582">
    <property type="entry name" value="Usp"/>
    <property type="match status" value="1"/>
</dbReference>
<dbReference type="AlphaFoldDB" id="A0A2U2RIZ7"/>
<dbReference type="EMBL" id="QFKX01000004">
    <property type="protein sequence ID" value="PWH05852.1"/>
    <property type="molecule type" value="Genomic_DNA"/>
</dbReference>
<dbReference type="InterPro" id="IPR006016">
    <property type="entry name" value="UspA"/>
</dbReference>
<accession>A0A2U2RIZ7</accession>
<dbReference type="InterPro" id="IPR014729">
    <property type="entry name" value="Rossmann-like_a/b/a_fold"/>
</dbReference>
<comment type="caution">
    <text evidence="2">The sequence shown here is derived from an EMBL/GenBank/DDBJ whole genome shotgun (WGS) entry which is preliminary data.</text>
</comment>
<organism evidence="2 3">
    <name type="scientific">Brachybacterium endophyticum</name>
    <dbReference type="NCBI Taxonomy" id="2182385"/>
    <lineage>
        <taxon>Bacteria</taxon>
        <taxon>Bacillati</taxon>
        <taxon>Actinomycetota</taxon>
        <taxon>Actinomycetes</taxon>
        <taxon>Micrococcales</taxon>
        <taxon>Dermabacteraceae</taxon>
        <taxon>Brachybacterium</taxon>
    </lineage>
</organism>
<dbReference type="SUPFAM" id="SSF52402">
    <property type="entry name" value="Adenine nucleotide alpha hydrolases-like"/>
    <property type="match status" value="1"/>
</dbReference>
<proteinExistence type="predicted"/>